<sequence length="528" mass="57438">MGDGHWDLLVSDAGVSAMHMTTTRLGTVVMFDGTYFGTSKLPLGHSRCHDRATDVALPRDCWAHSIEYDPAANSVRPLTILTDTLCSSGAFLPNGTLIQTGGFQDGEKGLRLFHPCLGSACDWNEVSSPPSQLSEKRWYSTNQVLPDHRVIVVGGTTAFTYEFVPKPSGSEGSFRLPFLIETNDPIVENNLYPFLHLCPDGSLYVFANKDSILFDYNRGTVIRKFPPIPEGPRNYPSSGASVMLPLSAANGFTRMEVLICGGARDGAAKAARGAKDLWLALNSCGRMEITSPNPHWIVEKMPIPRVMGDMILLPDGNVLIINGAQNGVAGWELGSDPCPFPLLYQPESIDKASRFLKLAASKTLRMYHSTANLMTDARVLIGGSNPHEKYTFEGPNVKFPTELSLEAFSPPYLDPSNAFLRPDIMSVPTEPISYGASFTVEFRLPGKSGKLVEFNLYAPSFTTHSNSMNQRLVKLTSSVPVEVGGGYKSIVVAPPRPAIAPPGYYMLFVVNGGVPSVARWVRFLNGLG</sequence>
<dbReference type="CDD" id="cd02851">
    <property type="entry name" value="E_set_GO_C"/>
    <property type="match status" value="1"/>
</dbReference>
<feature type="domain" description="Galactose oxidase-like Early set" evidence="3">
    <location>
        <begin position="421"/>
        <end position="522"/>
    </location>
</feature>
<dbReference type="AlphaFoldDB" id="U5D0W8"/>
<evidence type="ECO:0000259" key="2">
    <source>
        <dbReference type="Pfam" id="PF07250"/>
    </source>
</evidence>
<dbReference type="eggNOG" id="ENOG502QPS4">
    <property type="taxonomic scope" value="Eukaryota"/>
</dbReference>
<evidence type="ECO:0000259" key="3">
    <source>
        <dbReference type="Pfam" id="PF09118"/>
    </source>
</evidence>
<organism evidence="4 5">
    <name type="scientific">Amborella trichopoda</name>
    <dbReference type="NCBI Taxonomy" id="13333"/>
    <lineage>
        <taxon>Eukaryota</taxon>
        <taxon>Viridiplantae</taxon>
        <taxon>Streptophyta</taxon>
        <taxon>Embryophyta</taxon>
        <taxon>Tracheophyta</taxon>
        <taxon>Spermatophyta</taxon>
        <taxon>Magnoliopsida</taxon>
        <taxon>Amborellales</taxon>
        <taxon>Amborellaceae</taxon>
        <taxon>Amborella</taxon>
    </lineage>
</organism>
<dbReference type="EMBL" id="KI392075">
    <property type="protein sequence ID" value="ERN19271.1"/>
    <property type="molecule type" value="Genomic_DNA"/>
</dbReference>
<dbReference type="InterPro" id="IPR014756">
    <property type="entry name" value="Ig_E-set"/>
</dbReference>
<dbReference type="Pfam" id="PF09118">
    <property type="entry name" value="GO-like_E_set"/>
    <property type="match status" value="1"/>
</dbReference>
<keyword evidence="5" id="KW-1185">Reference proteome</keyword>
<dbReference type="InterPro" id="IPR013783">
    <property type="entry name" value="Ig-like_fold"/>
</dbReference>
<gene>
    <name evidence="4" type="ORF">AMTR_s00061p00216590</name>
</gene>
<dbReference type="SUPFAM" id="SSF50965">
    <property type="entry name" value="Galactose oxidase, central domain"/>
    <property type="match status" value="1"/>
</dbReference>
<dbReference type="InterPro" id="IPR009880">
    <property type="entry name" value="Glyoxal_oxidase_N"/>
</dbReference>
<dbReference type="PANTHER" id="PTHR32208">
    <property type="entry name" value="SECRETED PROTEIN-RELATED"/>
    <property type="match status" value="1"/>
</dbReference>
<name>U5D0W8_AMBTC</name>
<accession>U5D0W8</accession>
<protein>
    <recommendedName>
        <fullName evidence="6">Galactose oxidase-like Early set domain-containing protein</fullName>
    </recommendedName>
</protein>
<dbReference type="Pfam" id="PF07250">
    <property type="entry name" value="Glyoxal_oxid_N"/>
    <property type="match status" value="1"/>
</dbReference>
<evidence type="ECO:0000313" key="5">
    <source>
        <dbReference type="Proteomes" id="UP000017836"/>
    </source>
</evidence>
<dbReference type="PANTHER" id="PTHR32208:SF71">
    <property type="entry name" value="GLYOXAL OXIDASE-RELATED PROTEIN"/>
    <property type="match status" value="1"/>
</dbReference>
<dbReference type="KEGG" id="atr:18447648"/>
<dbReference type="Gene3D" id="2.130.10.80">
    <property type="entry name" value="Galactose oxidase/kelch, beta-propeller"/>
    <property type="match status" value="1"/>
</dbReference>
<evidence type="ECO:0008006" key="6">
    <source>
        <dbReference type="Google" id="ProtNLM"/>
    </source>
</evidence>
<evidence type="ECO:0000313" key="4">
    <source>
        <dbReference type="EMBL" id="ERN19271.1"/>
    </source>
</evidence>
<dbReference type="SUPFAM" id="SSF81296">
    <property type="entry name" value="E set domains"/>
    <property type="match status" value="1"/>
</dbReference>
<dbReference type="InterPro" id="IPR011043">
    <property type="entry name" value="Gal_Oxase/kelch_b-propeller"/>
</dbReference>
<dbReference type="Gene3D" id="2.60.40.10">
    <property type="entry name" value="Immunoglobulins"/>
    <property type="match status" value="1"/>
</dbReference>
<dbReference type="Gramene" id="ERN19271">
    <property type="protein sequence ID" value="ERN19271"/>
    <property type="gene ID" value="AMTR_s00061p00216590"/>
</dbReference>
<reference evidence="5" key="1">
    <citation type="journal article" date="2013" name="Science">
        <title>The Amborella genome and the evolution of flowering plants.</title>
        <authorList>
            <consortium name="Amborella Genome Project"/>
        </authorList>
    </citation>
    <scope>NUCLEOTIDE SEQUENCE [LARGE SCALE GENOMIC DNA]</scope>
</reference>
<proteinExistence type="predicted"/>
<evidence type="ECO:0000256" key="1">
    <source>
        <dbReference type="ARBA" id="ARBA00022729"/>
    </source>
</evidence>
<keyword evidence="1" id="KW-0732">Signal</keyword>
<dbReference type="OrthoDB" id="2019572at2759"/>
<dbReference type="InterPro" id="IPR037293">
    <property type="entry name" value="Gal_Oxidase_central_sf"/>
</dbReference>
<dbReference type="STRING" id="13333.U5D0W8"/>
<dbReference type="Proteomes" id="UP000017836">
    <property type="component" value="Unassembled WGS sequence"/>
</dbReference>
<dbReference type="OMA" id="CTIDNIC"/>
<dbReference type="HOGENOM" id="CLU_009630_0_0_1"/>
<feature type="domain" description="Glyoxal oxidase N-terminal" evidence="2">
    <location>
        <begin position="18"/>
        <end position="412"/>
    </location>
</feature>
<dbReference type="InterPro" id="IPR015202">
    <property type="entry name" value="GO-like_E_set"/>
</dbReference>